<reference evidence="3" key="1">
    <citation type="submission" date="2018-08" db="EMBL/GenBank/DDBJ databases">
        <authorList>
            <person name="Rossello M."/>
        </authorList>
    </citation>
    <scope>NUCLEOTIDE SEQUENCE [LARGE SCALE GENOMIC DNA]</scope>
    <source>
        <strain evidence="3">cv. Chinese Spring</strain>
    </source>
</reference>
<dbReference type="Pfam" id="PF20241">
    <property type="entry name" value="DUF6598"/>
    <property type="match status" value="1"/>
</dbReference>
<dbReference type="EnsemblPlants" id="TraesCS3D02G065300.1">
    <property type="protein sequence ID" value="TraesCS3D02G065300.1"/>
    <property type="gene ID" value="TraesCS3D02G065300"/>
</dbReference>
<feature type="region of interest" description="Disordered" evidence="1">
    <location>
        <begin position="55"/>
        <end position="86"/>
    </location>
</feature>
<name>A0A3B6GL20_WHEAT</name>
<dbReference type="Gramene" id="TraesCS3D03G0125900.1">
    <property type="protein sequence ID" value="TraesCS3D03G0125900.1.CDS"/>
    <property type="gene ID" value="TraesCS3D03G0125900"/>
</dbReference>
<feature type="compositionally biased region" description="Polar residues" evidence="1">
    <location>
        <begin position="208"/>
        <end position="219"/>
    </location>
</feature>
<feature type="compositionally biased region" description="Basic and acidic residues" evidence="1">
    <location>
        <begin position="65"/>
        <end position="75"/>
    </location>
</feature>
<sequence length="603" mass="66872">MAGGSPAKEEVRTPRELEMQMEEGVVQRNQPRRKRNRADLADELEFFTDLRNTLMKKKKKKQKKEKGTPEKERFDSSNSYRSLGTQKGLGFLDNRIKVLRKRMGITAGTARSSPAISDLSDPSGKHMNGLSDLSSTLGADPISDDDDGADGSGDDEEEDEMECGKPAMEEEGVQRITGSTPISEIDAEAVMEADAQDTDVSEKPDPIPTNTTAKVSINSDGHDRADTDCVDDDEVDRGKSEAQLAKEKRVMSTEELKFESFRRGWETAFSRRSGHFLNKTTVSSMQFTHLAPGRIPCGAGIEPAVQIFSVKLTEVKGGFKFPLSVYGVVAARDGVDYNRNLLFFCDRSNSQKLTQNDPYLHLIGPSRAVFFEDYVNYEVQLMVKGSVKSRDRPLITDTYRHIQCRIGVSTICFQNCFCTMELRLERFLGSVQATIFGVRVVKDNGAWPFGHGVRVACSPASRELMEDSDGEIKYVAQPSSGEILLLDSKDGRRPAHSDGYLYLSRQVVSVEPSGQLEVEIQAYAPPGVLPAKAQVCFEAQECNIDRGRCCLLGAEVEICVAWSRLASDMEMLAGVDRDFQRDEPEVAFTQVGLNGEPDTERIF</sequence>
<feature type="region of interest" description="Disordered" evidence="1">
    <location>
        <begin position="1"/>
        <end position="39"/>
    </location>
</feature>
<feature type="domain" description="DUF6598" evidence="2">
    <location>
        <begin position="304"/>
        <end position="560"/>
    </location>
</feature>
<dbReference type="OrthoDB" id="700005at2759"/>
<evidence type="ECO:0000256" key="1">
    <source>
        <dbReference type="SAM" id="MobiDB-lite"/>
    </source>
</evidence>
<dbReference type="PANTHER" id="PTHR33065">
    <property type="entry name" value="OS07G0486400 PROTEIN"/>
    <property type="match status" value="1"/>
</dbReference>
<dbReference type="Gramene" id="TraesMAC3D03G01812370.1">
    <property type="protein sequence ID" value="TraesMAC3D03G01812370.1"/>
    <property type="gene ID" value="TraesMAC3D03G01812370"/>
</dbReference>
<reference evidence="3" key="2">
    <citation type="submission" date="2018-10" db="UniProtKB">
        <authorList>
            <consortium name="EnsemblPlants"/>
        </authorList>
    </citation>
    <scope>IDENTIFICATION</scope>
</reference>
<dbReference type="PaxDb" id="4565-Traes_3DS_D1E0EF163.1"/>
<accession>A0A3B6GL20</accession>
<feature type="region of interest" description="Disordered" evidence="1">
    <location>
        <begin position="193"/>
        <end position="248"/>
    </location>
</feature>
<feature type="region of interest" description="Disordered" evidence="1">
    <location>
        <begin position="105"/>
        <end position="176"/>
    </location>
</feature>
<dbReference type="AlphaFoldDB" id="A0A3B6GL20"/>
<gene>
    <name evidence="3" type="primary">LOC123077098</name>
</gene>
<keyword evidence="4" id="KW-1185">Reference proteome</keyword>
<evidence type="ECO:0000313" key="4">
    <source>
        <dbReference type="Proteomes" id="UP000019116"/>
    </source>
</evidence>
<feature type="compositionally biased region" description="Basic residues" evidence="1">
    <location>
        <begin position="55"/>
        <end position="64"/>
    </location>
</feature>
<feature type="compositionally biased region" description="Basic and acidic residues" evidence="1">
    <location>
        <begin position="236"/>
        <end position="248"/>
    </location>
</feature>
<feature type="compositionally biased region" description="Basic and acidic residues" evidence="1">
    <location>
        <begin position="7"/>
        <end position="18"/>
    </location>
</feature>
<dbReference type="Gramene" id="TraesARI3D03G01846310.1">
    <property type="protein sequence ID" value="TraesARI3D03G01846310.1"/>
    <property type="gene ID" value="TraesARI3D03G01846310"/>
</dbReference>
<dbReference type="PANTHER" id="PTHR33065:SF126">
    <property type="entry name" value="DUF6598 DOMAIN-CONTAINING PROTEIN"/>
    <property type="match status" value="1"/>
</dbReference>
<dbReference type="InterPro" id="IPR046533">
    <property type="entry name" value="DUF6598"/>
</dbReference>
<feature type="compositionally biased region" description="Acidic residues" evidence="1">
    <location>
        <begin position="142"/>
        <end position="161"/>
    </location>
</feature>
<organism evidence="3">
    <name type="scientific">Triticum aestivum</name>
    <name type="common">Wheat</name>
    <dbReference type="NCBI Taxonomy" id="4565"/>
    <lineage>
        <taxon>Eukaryota</taxon>
        <taxon>Viridiplantae</taxon>
        <taxon>Streptophyta</taxon>
        <taxon>Embryophyta</taxon>
        <taxon>Tracheophyta</taxon>
        <taxon>Spermatophyta</taxon>
        <taxon>Magnoliopsida</taxon>
        <taxon>Liliopsida</taxon>
        <taxon>Poales</taxon>
        <taxon>Poaceae</taxon>
        <taxon>BOP clade</taxon>
        <taxon>Pooideae</taxon>
        <taxon>Triticodae</taxon>
        <taxon>Triticeae</taxon>
        <taxon>Triticinae</taxon>
        <taxon>Triticum</taxon>
    </lineage>
</organism>
<proteinExistence type="predicted"/>
<dbReference type="Gramene" id="TraesCS3D02G065300.1">
    <property type="protein sequence ID" value="TraesCS3D02G065300.1"/>
    <property type="gene ID" value="TraesCS3D02G065300"/>
</dbReference>
<feature type="compositionally biased region" description="Polar residues" evidence="1">
    <location>
        <begin position="76"/>
        <end position="85"/>
    </location>
</feature>
<protein>
    <recommendedName>
        <fullName evidence="2">DUF6598 domain-containing protein</fullName>
    </recommendedName>
</protein>
<evidence type="ECO:0000259" key="2">
    <source>
        <dbReference type="Pfam" id="PF20241"/>
    </source>
</evidence>
<dbReference type="OMA" id="CLIQKME"/>
<evidence type="ECO:0000313" key="3">
    <source>
        <dbReference type="EnsemblPlants" id="TraesCS3D02G065300.1"/>
    </source>
</evidence>
<dbReference type="Proteomes" id="UP000019116">
    <property type="component" value="Chromosome 3D"/>
</dbReference>
<dbReference type="Gramene" id="TraesLAC3D03G01755480.1">
    <property type="protein sequence ID" value="TraesLAC3D03G01755480.1"/>
    <property type="gene ID" value="TraesLAC3D03G01755480"/>
</dbReference>